<evidence type="ECO:0000256" key="5">
    <source>
        <dbReference type="ARBA" id="ARBA00023295"/>
    </source>
</evidence>
<dbReference type="EMBL" id="OU896719">
    <property type="protein sequence ID" value="CAG9816332.1"/>
    <property type="molecule type" value="Genomic_DNA"/>
</dbReference>
<reference evidence="9" key="1">
    <citation type="submission" date="2022-01" db="EMBL/GenBank/DDBJ databases">
        <authorList>
            <person name="King R."/>
        </authorList>
    </citation>
    <scope>NUCLEOTIDE SEQUENCE</scope>
</reference>
<keyword evidence="10" id="KW-1185">Reference proteome</keyword>
<evidence type="ECO:0000256" key="2">
    <source>
        <dbReference type="ARBA" id="ARBA00022729"/>
    </source>
</evidence>
<dbReference type="GO" id="GO:0004650">
    <property type="term" value="F:polygalacturonase activity"/>
    <property type="evidence" value="ECO:0007669"/>
    <property type="project" value="InterPro"/>
</dbReference>
<feature type="chain" id="PRO_5040165894" description="Glycoside hydrolase family 28 protein" evidence="8">
    <location>
        <begin position="20"/>
        <end position="371"/>
    </location>
</feature>
<feature type="signal peptide" evidence="8">
    <location>
        <begin position="1"/>
        <end position="19"/>
    </location>
</feature>
<dbReference type="GO" id="GO:0071555">
    <property type="term" value="P:cell wall organization"/>
    <property type="evidence" value="ECO:0007669"/>
    <property type="project" value="UniProtKB-KW"/>
</dbReference>
<keyword evidence="2 8" id="KW-0732">Signal</keyword>
<dbReference type="Gene3D" id="2.160.20.10">
    <property type="entry name" value="Single-stranded right-handed beta-helix, Pectin lyase-like"/>
    <property type="match status" value="1"/>
</dbReference>
<protein>
    <recommendedName>
        <fullName evidence="11">Glycoside hydrolase family 28 protein</fullName>
    </recommendedName>
</protein>
<keyword evidence="3" id="KW-0677">Repeat</keyword>
<dbReference type="InterPro" id="IPR000743">
    <property type="entry name" value="Glyco_hydro_28"/>
</dbReference>
<evidence type="ECO:0000256" key="6">
    <source>
        <dbReference type="ARBA" id="ARBA00023316"/>
    </source>
</evidence>
<evidence type="ECO:0000256" key="3">
    <source>
        <dbReference type="ARBA" id="ARBA00022737"/>
    </source>
</evidence>
<dbReference type="GO" id="GO:0005576">
    <property type="term" value="C:extracellular region"/>
    <property type="evidence" value="ECO:0007669"/>
    <property type="project" value="TreeGrafter"/>
</dbReference>
<reference evidence="9" key="2">
    <citation type="submission" date="2022-10" db="EMBL/GenBank/DDBJ databases">
        <authorList>
            <consortium name="ENA_rothamsted_submissions"/>
            <consortium name="culmorum"/>
            <person name="King R."/>
        </authorList>
    </citation>
    <scope>NUCLEOTIDE SEQUENCE</scope>
</reference>
<dbReference type="PANTHER" id="PTHR31884:SF1">
    <property type="entry name" value="POLYGALACTURONASE"/>
    <property type="match status" value="1"/>
</dbReference>
<organism evidence="9 10">
    <name type="scientific">Phaedon cochleariae</name>
    <name type="common">Mustard beetle</name>
    <dbReference type="NCBI Taxonomy" id="80249"/>
    <lineage>
        <taxon>Eukaryota</taxon>
        <taxon>Metazoa</taxon>
        <taxon>Ecdysozoa</taxon>
        <taxon>Arthropoda</taxon>
        <taxon>Hexapoda</taxon>
        <taxon>Insecta</taxon>
        <taxon>Pterygota</taxon>
        <taxon>Neoptera</taxon>
        <taxon>Endopterygota</taxon>
        <taxon>Coleoptera</taxon>
        <taxon>Polyphaga</taxon>
        <taxon>Cucujiformia</taxon>
        <taxon>Chrysomeloidea</taxon>
        <taxon>Chrysomelidae</taxon>
        <taxon>Chrysomelinae</taxon>
        <taxon>Chrysomelini</taxon>
        <taxon>Phaedon</taxon>
    </lineage>
</organism>
<keyword evidence="5 7" id="KW-0326">Glycosidase</keyword>
<dbReference type="InterPro" id="IPR050434">
    <property type="entry name" value="Glycosyl_hydrlase_28"/>
</dbReference>
<evidence type="ECO:0008006" key="11">
    <source>
        <dbReference type="Google" id="ProtNLM"/>
    </source>
</evidence>
<evidence type="ECO:0000256" key="1">
    <source>
        <dbReference type="ARBA" id="ARBA00008834"/>
    </source>
</evidence>
<evidence type="ECO:0000256" key="7">
    <source>
        <dbReference type="RuleBase" id="RU361169"/>
    </source>
</evidence>
<proteinExistence type="inferred from homology"/>
<dbReference type="InterPro" id="IPR012334">
    <property type="entry name" value="Pectin_lyas_fold"/>
</dbReference>
<name>A0A9N9SC32_PHACE</name>
<keyword evidence="6" id="KW-0961">Cell wall biogenesis/degradation</keyword>
<comment type="similarity">
    <text evidence="1 7">Belongs to the glycosyl hydrolase 28 family.</text>
</comment>
<dbReference type="PANTHER" id="PTHR31884">
    <property type="entry name" value="POLYGALACTURONASE"/>
    <property type="match status" value="1"/>
</dbReference>
<evidence type="ECO:0000256" key="8">
    <source>
        <dbReference type="SAM" id="SignalP"/>
    </source>
</evidence>
<accession>A0A9N9SC32</accession>
<dbReference type="SUPFAM" id="SSF51126">
    <property type="entry name" value="Pectin lyase-like"/>
    <property type="match status" value="1"/>
</dbReference>
<dbReference type="InterPro" id="IPR011050">
    <property type="entry name" value="Pectin_lyase_fold/virulence"/>
</dbReference>
<dbReference type="OrthoDB" id="6709892at2759"/>
<dbReference type="Proteomes" id="UP001153737">
    <property type="component" value="Chromosome 13"/>
</dbReference>
<dbReference type="Pfam" id="PF00295">
    <property type="entry name" value="Glyco_hydro_28"/>
    <property type="match status" value="1"/>
</dbReference>
<gene>
    <name evidence="9" type="ORF">PHAECO_LOCUS3744</name>
</gene>
<sequence length="371" mass="39916">MASFTLLVAFLASTATIFAKSAFGDNCTIYKLSDAADVTANCDNIVVKDIQIDAGQTLQLFLKDAATLTFQGTITFDYAEWLGPAIWIKGNALKVQGAKFDHLIDGRGAYWWDGLGGSGKQKPLLMKIEATGGSVFNNIHLKNCPQACVGLENSDSVTLTYWDIDIIDGNPANGKEVGVNTDGFYIIDSSNVKLLNSTVRNQDNCVRINQGSNMSISNLYCYGGRGLGLIAGLSKTDIEKNTIKDISLEDIMVLDAKNGIQVKTISDAGKGNISNIYFKNIRMANIREIAVNVEQDVVNGTSSGVTNNNIPITKLNMDDITGTLAGGDSKLVNIVCDPKGGCSDWSWYRFGFSGEGQQSVCNFVPTGFSCE</sequence>
<evidence type="ECO:0000256" key="4">
    <source>
        <dbReference type="ARBA" id="ARBA00022801"/>
    </source>
</evidence>
<evidence type="ECO:0000313" key="10">
    <source>
        <dbReference type="Proteomes" id="UP001153737"/>
    </source>
</evidence>
<evidence type="ECO:0000313" key="9">
    <source>
        <dbReference type="EMBL" id="CAG9816332.1"/>
    </source>
</evidence>
<keyword evidence="4 7" id="KW-0378">Hydrolase</keyword>
<dbReference type="GO" id="GO:0045490">
    <property type="term" value="P:pectin catabolic process"/>
    <property type="evidence" value="ECO:0007669"/>
    <property type="project" value="TreeGrafter"/>
</dbReference>
<dbReference type="AlphaFoldDB" id="A0A9N9SC32"/>